<organism evidence="1 2">
    <name type="scientific">Acidithiobacillus ferrooxidans (strain ATCC 23270 / DSM 14882 / CIP 104768 / NCIMB 8455)</name>
    <name type="common">Ferrobacillus ferrooxidans (strain ATCC 23270)</name>
    <dbReference type="NCBI Taxonomy" id="243159"/>
    <lineage>
        <taxon>Bacteria</taxon>
        <taxon>Pseudomonadati</taxon>
        <taxon>Pseudomonadota</taxon>
        <taxon>Acidithiobacillia</taxon>
        <taxon>Acidithiobacillales</taxon>
        <taxon>Acidithiobacillaceae</taxon>
        <taxon>Acidithiobacillus</taxon>
    </lineage>
</organism>
<dbReference type="KEGG" id="afr:AFE_2489"/>
<dbReference type="Proteomes" id="UP000001362">
    <property type="component" value="Chromosome"/>
</dbReference>
<gene>
    <name evidence="1" type="ordered locus">AFE_2489</name>
</gene>
<evidence type="ECO:0000313" key="2">
    <source>
        <dbReference type="Proteomes" id="UP000001362"/>
    </source>
</evidence>
<dbReference type="EMBL" id="CP001219">
    <property type="protein sequence ID" value="ACK79500.1"/>
    <property type="molecule type" value="Genomic_DNA"/>
</dbReference>
<protein>
    <submittedName>
        <fullName evidence="1">Uncharacterized protein</fullName>
    </submittedName>
</protein>
<name>B7J724_ACIF2</name>
<keyword evidence="2" id="KW-1185">Reference proteome</keyword>
<dbReference type="STRING" id="243159.AFE_2489"/>
<evidence type="ECO:0000313" key="1">
    <source>
        <dbReference type="EMBL" id="ACK79500.1"/>
    </source>
</evidence>
<dbReference type="HOGENOM" id="CLU_2476312_0_0_6"/>
<reference evidence="1 2" key="1">
    <citation type="journal article" date="2008" name="BMC Genomics">
        <title>Acidithiobacillus ferrooxidans metabolism: from genome sequence to industrial applications.</title>
        <authorList>
            <person name="Valdes J."/>
            <person name="Pedroso I."/>
            <person name="Quatrini R."/>
            <person name="Dodson R.J."/>
            <person name="Tettelin H."/>
            <person name="Blake R.II."/>
            <person name="Eisen J.A."/>
            <person name="Holmes D.S."/>
        </authorList>
    </citation>
    <scope>NUCLEOTIDE SEQUENCE [LARGE SCALE GENOMIC DNA]</scope>
    <source>
        <strain evidence="2">ATCC 23270 / DSM 14882 / CIP 104768 / NCIMB 8455</strain>
    </source>
</reference>
<dbReference type="AlphaFoldDB" id="B7J724"/>
<accession>B7J724</accession>
<dbReference type="PaxDb" id="243159-AFE_2489"/>
<proteinExistence type="predicted"/>
<sequence>MKWQECSPLQWLALLAPSRFLFWLVQLFCGSSIPFHELQDKAIGCPFLHRDTDHRSNKPLIRFGQQCGSMIGNGSSLRAATRVWPMR</sequence>